<evidence type="ECO:0000313" key="3">
    <source>
        <dbReference type="EMBL" id="MCA9756893.1"/>
    </source>
</evidence>
<dbReference type="SUPFAM" id="SSF48452">
    <property type="entry name" value="TPR-like"/>
    <property type="match status" value="2"/>
</dbReference>
<feature type="region of interest" description="Disordered" evidence="1">
    <location>
        <begin position="36"/>
        <end position="56"/>
    </location>
</feature>
<reference evidence="3" key="2">
    <citation type="journal article" date="2021" name="Microbiome">
        <title>Successional dynamics and alternative stable states in a saline activated sludge microbial community over 9 years.</title>
        <authorList>
            <person name="Wang Y."/>
            <person name="Ye J."/>
            <person name="Ju F."/>
            <person name="Liu L."/>
            <person name="Boyd J.A."/>
            <person name="Deng Y."/>
            <person name="Parks D.H."/>
            <person name="Jiang X."/>
            <person name="Yin X."/>
            <person name="Woodcroft B.J."/>
            <person name="Tyson G.W."/>
            <person name="Hugenholtz P."/>
            <person name="Polz M.F."/>
            <person name="Zhang T."/>
        </authorList>
    </citation>
    <scope>NUCLEOTIDE SEQUENCE</scope>
    <source>
        <strain evidence="3">HKST-UBA02</strain>
    </source>
</reference>
<dbReference type="EMBL" id="JAGQHS010000071">
    <property type="protein sequence ID" value="MCA9756893.1"/>
    <property type="molecule type" value="Genomic_DNA"/>
</dbReference>
<evidence type="ECO:0000256" key="1">
    <source>
        <dbReference type="SAM" id="MobiDB-lite"/>
    </source>
</evidence>
<comment type="caution">
    <text evidence="3">The sequence shown here is derived from an EMBL/GenBank/DDBJ whole genome shotgun (WGS) entry which is preliminary data.</text>
</comment>
<gene>
    <name evidence="3" type="ORF">KDA27_13900</name>
</gene>
<dbReference type="AlphaFoldDB" id="A0A956SG22"/>
<dbReference type="Pfam" id="PF12770">
    <property type="entry name" value="CHAT"/>
    <property type="match status" value="1"/>
</dbReference>
<evidence type="ECO:0000259" key="2">
    <source>
        <dbReference type="Pfam" id="PF12770"/>
    </source>
</evidence>
<dbReference type="PANTHER" id="PTHR10098">
    <property type="entry name" value="RAPSYN-RELATED"/>
    <property type="match status" value="1"/>
</dbReference>
<protein>
    <submittedName>
        <fullName evidence="3">CHAT domain-containing protein</fullName>
    </submittedName>
</protein>
<dbReference type="Proteomes" id="UP000739538">
    <property type="component" value="Unassembled WGS sequence"/>
</dbReference>
<dbReference type="InterPro" id="IPR011990">
    <property type="entry name" value="TPR-like_helical_dom_sf"/>
</dbReference>
<proteinExistence type="predicted"/>
<name>A0A956SG22_UNCEI</name>
<dbReference type="PANTHER" id="PTHR10098:SF108">
    <property type="entry name" value="TETRATRICOPEPTIDE REPEAT PROTEIN 28"/>
    <property type="match status" value="1"/>
</dbReference>
<sequence length="1120" mass="122595">MATYQLVHPKPTARLFAFGIAVFLLMASGLACGRDVDSDPPQTDDDPFGRHSQPDMLAGDTSLREVPLSGELLGSVNASLRSLVTKEPGDPATREDLDRYSAIQAMFLDPATRDAAEDSLFALWSAQPRNVLWPDLAAFNWFYFRDPNDFGAMFDQSAIPDTTTALGAFLHEWEAGWSNQGAEDFGRIWARRDELEPFPRAWLTLRLCRQSRLQGRGEEATLTAISLLPTARELGGYRFELETWIEISRGLALADHLDDALHAVSMAARLASVVADETGNPYLPLRVLLERAEILGARREVRPALEAYRACADSALAVSMPALAEWALNYGGIFTAGCGRLEEGLGFYRRSLALSLAAQDSLSIPRHLANLGRRHLLLGQLDSCRVYFEEAKHWIDAYPDPSNRRFFPLMEAEYYAQVGEYSVADSLLEAAAELAPMESTVEELAERHLQAVKLGMERGRPEQAYRSISVLESLRGRLQTASADRNEVFDLDLAVAEFLGRQGQYTSAAEALQRAADALERRPDPSRGWLLERARGDLARRRGDDRSAEDAYRACAQSSEARGDEDRLAESRLLLASVLLDEERLPEAKDVARTLRSGGESLAFGGRFRTKLSASILDARIDTRSGNYASALTTLESARATCTPGSPPDLLIRIALELGRVHAGLGQVDEANEEFGQAAALLAAEERSLGREAPEYLDADLRREVLEAWLELELSGPEMELEGAVAVRLLQRAEALVPGWAAEQRAAELEANQLIYFVGKDASFRWSIGPDDVELRRIDGETKLFGLLAPVLSDLEQPHRTPVPREWQALAAALGGEPSWWRGPPTEPRRLRLVPDGILYSVPWAGLPRADGGEQLWLDEGPIELRDAPVSRVSMDAVKSLKGGETRESAESVPRERSLLALGFDGSEGARVSGLDVLHHAEREAREVASLWPSGRVSLQLGERADLRSVGPVELRGFGVIHIASHALVYRGAADRTTLLLAGCAGEPLTSSEIQEFGLGADLVFLSCCESAEATRRGASPAHAGLARSFLASGAKSVIASSRRIDDEAARVLALAFYRSWLEGDGDVAVALRNAQLSLRDGDPRWAHPSYWASYQVIGGTSSEFERPGIGRGPTLQSEK</sequence>
<dbReference type="Gene3D" id="1.25.40.10">
    <property type="entry name" value="Tetratricopeptide repeat domain"/>
    <property type="match status" value="2"/>
</dbReference>
<evidence type="ECO:0000313" key="4">
    <source>
        <dbReference type="Proteomes" id="UP000739538"/>
    </source>
</evidence>
<accession>A0A956SG22</accession>
<dbReference type="InterPro" id="IPR024983">
    <property type="entry name" value="CHAT_dom"/>
</dbReference>
<feature type="domain" description="CHAT" evidence="2">
    <location>
        <begin position="824"/>
        <end position="1099"/>
    </location>
</feature>
<reference evidence="3" key="1">
    <citation type="submission" date="2020-04" db="EMBL/GenBank/DDBJ databases">
        <authorList>
            <person name="Zhang T."/>
        </authorList>
    </citation>
    <scope>NUCLEOTIDE SEQUENCE</scope>
    <source>
        <strain evidence="3">HKST-UBA02</strain>
    </source>
</reference>
<organism evidence="3 4">
    <name type="scientific">Eiseniibacteriota bacterium</name>
    <dbReference type="NCBI Taxonomy" id="2212470"/>
    <lineage>
        <taxon>Bacteria</taxon>
        <taxon>Candidatus Eiseniibacteriota</taxon>
    </lineage>
</organism>